<proteinExistence type="predicted"/>
<dbReference type="AlphaFoldDB" id="A0A6L6Q2W5"/>
<keyword evidence="4" id="KW-1185">Reference proteome</keyword>
<evidence type="ECO:0000259" key="2">
    <source>
        <dbReference type="Pfam" id="PF07484"/>
    </source>
</evidence>
<sequence length="198" mass="20674">MKPPLPGAFAPWTWSGMPPGAIIAFAGNLGTPVPDNASPPTPPAPAGPHVLQTVEAWGWMLCDGRPLDCCAYPELFAVLGYLHGGQNGSFKLPDLRGYFLRAADYGAGRAPDEKSRNASGGGTPGQPGSWQLDAYQQHEHDYLQAGKAGLAPGSGAGAVPGVTGTATTPAGDKDYRDAAETRPMNVYVHYLIKFAAGW</sequence>
<protein>
    <submittedName>
        <fullName evidence="3">Tail fiber protein</fullName>
    </submittedName>
</protein>
<feature type="compositionally biased region" description="Low complexity" evidence="1">
    <location>
        <begin position="159"/>
        <end position="170"/>
    </location>
</feature>
<name>A0A6L6Q2W5_9BURK</name>
<dbReference type="RefSeq" id="WP_155440179.1">
    <property type="nucleotide sequence ID" value="NZ_WNLA01000011.1"/>
</dbReference>
<feature type="region of interest" description="Disordered" evidence="1">
    <location>
        <begin position="154"/>
        <end position="176"/>
    </location>
</feature>
<dbReference type="Proteomes" id="UP000484015">
    <property type="component" value="Unassembled WGS sequence"/>
</dbReference>
<comment type="caution">
    <text evidence="3">The sequence shown here is derived from an EMBL/GenBank/DDBJ whole genome shotgun (WGS) entry which is preliminary data.</text>
</comment>
<dbReference type="Pfam" id="PF07484">
    <property type="entry name" value="Collar"/>
    <property type="match status" value="1"/>
</dbReference>
<evidence type="ECO:0000313" key="3">
    <source>
        <dbReference type="EMBL" id="MTW03826.1"/>
    </source>
</evidence>
<organism evidence="3 4">
    <name type="scientific">Pseudoduganella ginsengisoli</name>
    <dbReference type="NCBI Taxonomy" id="1462440"/>
    <lineage>
        <taxon>Bacteria</taxon>
        <taxon>Pseudomonadati</taxon>
        <taxon>Pseudomonadota</taxon>
        <taxon>Betaproteobacteria</taxon>
        <taxon>Burkholderiales</taxon>
        <taxon>Oxalobacteraceae</taxon>
        <taxon>Telluria group</taxon>
        <taxon>Pseudoduganella</taxon>
    </lineage>
</organism>
<gene>
    <name evidence="3" type="ORF">GM668_17215</name>
</gene>
<dbReference type="EMBL" id="WNLA01000011">
    <property type="protein sequence ID" value="MTW03826.1"/>
    <property type="molecule type" value="Genomic_DNA"/>
</dbReference>
<dbReference type="InterPro" id="IPR011083">
    <property type="entry name" value="Phage_tail_collar_dom"/>
</dbReference>
<dbReference type="InterPro" id="IPR037053">
    <property type="entry name" value="Phage_tail_collar_dom_sf"/>
</dbReference>
<feature type="domain" description="Phage tail collar" evidence="2">
    <location>
        <begin position="57"/>
        <end position="99"/>
    </location>
</feature>
<evidence type="ECO:0000256" key="1">
    <source>
        <dbReference type="SAM" id="MobiDB-lite"/>
    </source>
</evidence>
<dbReference type="OrthoDB" id="8613813at2"/>
<feature type="region of interest" description="Disordered" evidence="1">
    <location>
        <begin position="109"/>
        <end position="131"/>
    </location>
</feature>
<evidence type="ECO:0000313" key="4">
    <source>
        <dbReference type="Proteomes" id="UP000484015"/>
    </source>
</evidence>
<accession>A0A6L6Q2W5</accession>
<reference evidence="3 4" key="1">
    <citation type="submission" date="2019-11" db="EMBL/GenBank/DDBJ databases">
        <title>Type strains purchased from KCTC, JCM and DSMZ.</title>
        <authorList>
            <person name="Lu H."/>
        </authorList>
    </citation>
    <scope>NUCLEOTIDE SEQUENCE [LARGE SCALE GENOMIC DNA]</scope>
    <source>
        <strain evidence="3 4">KCTC 42409</strain>
    </source>
</reference>
<dbReference type="SUPFAM" id="SSF88874">
    <property type="entry name" value="Receptor-binding domain of short tail fibre protein gp12"/>
    <property type="match status" value="1"/>
</dbReference>
<dbReference type="Gene3D" id="3.90.1340.10">
    <property type="entry name" value="Phage tail collar domain"/>
    <property type="match status" value="1"/>
</dbReference>